<feature type="domain" description="Terpene synthase N-terminal" evidence="1">
    <location>
        <begin position="138"/>
        <end position="270"/>
    </location>
</feature>
<accession>A0AAV5EGU4</accession>
<dbReference type="GO" id="GO:0009507">
    <property type="term" value="C:chloroplast"/>
    <property type="evidence" value="ECO:0007669"/>
    <property type="project" value="TreeGrafter"/>
</dbReference>
<sequence length="384" mass="44445">MIGTIRAALKSITDGEINISAYDTAWVALVRNTDGDDPQFPLCIDWIIRNQLADGSWGDKEYFLVQDRIINTLACIIALKSWNIHHDKYKKGMLFIHENLRRLTEEDEDWMLIGFEITFPALLEIAKNLGLNLPFDEPALQMIYAKREQKLSRHWTREGLPATRDCPLNDIDDTAMGFRLLRLHGYRVSPGVFKHFEKNDGEFVCYHGQSNRSVTATYNLYRAAQVAFPGEDELQRASSYSHTFLEERRASGKLNDKWVIAKDLPGEVGYVLNFPWKVSLPRIETRMYLEQYGGSDDVWIGKVLYRMSLVSNDQFLGLAKADFSNFQRCCRLEWQSLKKGHDDRMEKDLQCALREIINQAIDDNASFDLHEVVRYKKYLAVKQT</sequence>
<dbReference type="InterPro" id="IPR050148">
    <property type="entry name" value="Terpene_synthase-like"/>
</dbReference>
<comment type="caution">
    <text evidence="2">The sequence shown here is derived from an EMBL/GenBank/DDBJ whole genome shotgun (WGS) entry which is preliminary data.</text>
</comment>
<dbReference type="InterPro" id="IPR001906">
    <property type="entry name" value="Terpene_synth_N"/>
</dbReference>
<dbReference type="SUPFAM" id="SSF48239">
    <property type="entry name" value="Terpenoid cyclases/Protein prenyltransferases"/>
    <property type="match status" value="2"/>
</dbReference>
<proteinExistence type="predicted"/>
<dbReference type="AlphaFoldDB" id="A0AAV5EGU4"/>
<dbReference type="Pfam" id="PF01397">
    <property type="entry name" value="Terpene_synth"/>
    <property type="match status" value="1"/>
</dbReference>
<dbReference type="SFLD" id="SFLDG01014">
    <property type="entry name" value="Terpene_Cyclase_Like_1_N-term"/>
    <property type="match status" value="2"/>
</dbReference>
<reference evidence="2" key="2">
    <citation type="submission" date="2021-12" db="EMBL/GenBank/DDBJ databases">
        <title>Resequencing data analysis of finger millet.</title>
        <authorList>
            <person name="Hatakeyama M."/>
            <person name="Aluri S."/>
            <person name="Balachadran M.T."/>
            <person name="Sivarajan S.R."/>
            <person name="Poveda L."/>
            <person name="Shimizu-Inatsugi R."/>
            <person name="Schlapbach R."/>
            <person name="Sreeman S.M."/>
            <person name="Shimizu K.K."/>
        </authorList>
    </citation>
    <scope>NUCLEOTIDE SEQUENCE</scope>
</reference>
<dbReference type="Proteomes" id="UP001054889">
    <property type="component" value="Unassembled WGS sequence"/>
</dbReference>
<dbReference type="PANTHER" id="PTHR31739">
    <property type="entry name" value="ENT-COPALYL DIPHOSPHATE SYNTHASE, CHLOROPLASTIC"/>
    <property type="match status" value="1"/>
</dbReference>
<evidence type="ECO:0000313" key="2">
    <source>
        <dbReference type="EMBL" id="GJN21391.1"/>
    </source>
</evidence>
<evidence type="ECO:0000313" key="3">
    <source>
        <dbReference type="Proteomes" id="UP001054889"/>
    </source>
</evidence>
<dbReference type="FunFam" id="1.50.10.130:FF:000002">
    <property type="entry name" value="Ent-copalyl diphosphate synthase, chloroplastic"/>
    <property type="match status" value="1"/>
</dbReference>
<gene>
    <name evidence="2" type="primary">gb08861</name>
    <name evidence="2" type="ORF">PR202_gb08861</name>
</gene>
<dbReference type="PANTHER" id="PTHR31739:SF46">
    <property type="entry name" value="COPALYL DIPHOSPHATE SYNTHASE3"/>
    <property type="match status" value="1"/>
</dbReference>
<dbReference type="Gene3D" id="1.50.10.130">
    <property type="entry name" value="Terpene synthase, N-terminal domain"/>
    <property type="match status" value="1"/>
</dbReference>
<keyword evidence="3" id="KW-1185">Reference proteome</keyword>
<evidence type="ECO:0000259" key="1">
    <source>
        <dbReference type="Pfam" id="PF01397"/>
    </source>
</evidence>
<dbReference type="GO" id="GO:0009686">
    <property type="term" value="P:gibberellin biosynthetic process"/>
    <property type="evidence" value="ECO:0007669"/>
    <property type="project" value="TreeGrafter"/>
</dbReference>
<dbReference type="GO" id="GO:0000287">
    <property type="term" value="F:magnesium ion binding"/>
    <property type="evidence" value="ECO:0007669"/>
    <property type="project" value="TreeGrafter"/>
</dbReference>
<dbReference type="GO" id="GO:0010333">
    <property type="term" value="F:terpene synthase activity"/>
    <property type="evidence" value="ECO:0007669"/>
    <property type="project" value="InterPro"/>
</dbReference>
<reference evidence="2" key="1">
    <citation type="journal article" date="2018" name="DNA Res.">
        <title>Multiple hybrid de novo genome assembly of finger millet, an orphan allotetraploid crop.</title>
        <authorList>
            <person name="Hatakeyama M."/>
            <person name="Aluri S."/>
            <person name="Balachadran M.T."/>
            <person name="Sivarajan S.R."/>
            <person name="Patrignani A."/>
            <person name="Gruter S."/>
            <person name="Poveda L."/>
            <person name="Shimizu-Inatsugi R."/>
            <person name="Baeten J."/>
            <person name="Francoijs K.J."/>
            <person name="Nataraja K.N."/>
            <person name="Reddy Y.A.N."/>
            <person name="Phadnis S."/>
            <person name="Ravikumar R.L."/>
            <person name="Schlapbach R."/>
            <person name="Sreeman S.M."/>
            <person name="Shimizu K.K."/>
        </authorList>
    </citation>
    <scope>NUCLEOTIDE SEQUENCE</scope>
</reference>
<name>A0AAV5EGU4_ELECO</name>
<protein>
    <recommendedName>
        <fullName evidence="1">Terpene synthase N-terminal domain-containing protein</fullName>
    </recommendedName>
</protein>
<dbReference type="EMBL" id="BQKI01000075">
    <property type="protein sequence ID" value="GJN21391.1"/>
    <property type="molecule type" value="Genomic_DNA"/>
</dbReference>
<dbReference type="InterPro" id="IPR008930">
    <property type="entry name" value="Terpenoid_cyclase/PrenylTrfase"/>
</dbReference>
<organism evidence="2 3">
    <name type="scientific">Eleusine coracana subsp. coracana</name>
    <dbReference type="NCBI Taxonomy" id="191504"/>
    <lineage>
        <taxon>Eukaryota</taxon>
        <taxon>Viridiplantae</taxon>
        <taxon>Streptophyta</taxon>
        <taxon>Embryophyta</taxon>
        <taxon>Tracheophyta</taxon>
        <taxon>Spermatophyta</taxon>
        <taxon>Magnoliopsida</taxon>
        <taxon>Liliopsida</taxon>
        <taxon>Poales</taxon>
        <taxon>Poaceae</taxon>
        <taxon>PACMAD clade</taxon>
        <taxon>Chloridoideae</taxon>
        <taxon>Cynodonteae</taxon>
        <taxon>Eleusininae</taxon>
        <taxon>Eleusine</taxon>
    </lineage>
</organism>
<dbReference type="InterPro" id="IPR036965">
    <property type="entry name" value="Terpene_synth_N_sf"/>
</dbReference>